<keyword evidence="2" id="KW-1133">Transmembrane helix</keyword>
<dbReference type="PANTHER" id="PTHR30221">
    <property type="entry name" value="SMALL-CONDUCTANCE MECHANOSENSITIVE CHANNEL"/>
    <property type="match status" value="1"/>
</dbReference>
<dbReference type="Pfam" id="PF05552">
    <property type="entry name" value="MS_channel_1st_1"/>
    <property type="match status" value="2"/>
</dbReference>
<feature type="transmembrane region" description="Helical" evidence="2">
    <location>
        <begin position="87"/>
        <end position="104"/>
    </location>
</feature>
<feature type="compositionally biased region" description="Gly residues" evidence="1">
    <location>
        <begin position="288"/>
        <end position="305"/>
    </location>
</feature>
<dbReference type="InterPro" id="IPR045275">
    <property type="entry name" value="MscS_archaea/bacteria_type"/>
</dbReference>
<evidence type="ECO:0008006" key="5">
    <source>
        <dbReference type="Google" id="ProtNLM"/>
    </source>
</evidence>
<proteinExistence type="predicted"/>
<feature type="compositionally biased region" description="Low complexity" evidence="1">
    <location>
        <begin position="246"/>
        <end position="264"/>
    </location>
</feature>
<feature type="compositionally biased region" description="Low complexity" evidence="1">
    <location>
        <begin position="341"/>
        <end position="352"/>
    </location>
</feature>
<dbReference type="Proteomes" id="UP000683310">
    <property type="component" value="Chromosome"/>
</dbReference>
<gene>
    <name evidence="3" type="ORF">KHQ06_11545</name>
</gene>
<evidence type="ECO:0000256" key="2">
    <source>
        <dbReference type="SAM" id="Phobius"/>
    </source>
</evidence>
<evidence type="ECO:0000313" key="3">
    <source>
        <dbReference type="EMBL" id="QVI23450.1"/>
    </source>
</evidence>
<feature type="transmembrane region" description="Helical" evidence="2">
    <location>
        <begin position="116"/>
        <end position="140"/>
    </location>
</feature>
<feature type="compositionally biased region" description="Basic and acidic residues" evidence="1">
    <location>
        <begin position="369"/>
        <end position="379"/>
    </location>
</feature>
<feature type="compositionally biased region" description="Low complexity" evidence="1">
    <location>
        <begin position="306"/>
        <end position="317"/>
    </location>
</feature>
<feature type="transmembrane region" description="Helical" evidence="2">
    <location>
        <begin position="185"/>
        <end position="208"/>
    </location>
</feature>
<dbReference type="Gene3D" id="1.10.287.1260">
    <property type="match status" value="1"/>
</dbReference>
<dbReference type="EMBL" id="CP074371">
    <property type="protein sequence ID" value="QVI23450.1"/>
    <property type="molecule type" value="Genomic_DNA"/>
</dbReference>
<organism evidence="3 4">
    <name type="scientific">Nocardia tengchongensis</name>
    <dbReference type="NCBI Taxonomy" id="2055889"/>
    <lineage>
        <taxon>Bacteria</taxon>
        <taxon>Bacillati</taxon>
        <taxon>Actinomycetota</taxon>
        <taxon>Actinomycetes</taxon>
        <taxon>Mycobacteriales</taxon>
        <taxon>Nocardiaceae</taxon>
        <taxon>Nocardia</taxon>
    </lineage>
</organism>
<evidence type="ECO:0000256" key="1">
    <source>
        <dbReference type="SAM" id="MobiDB-lite"/>
    </source>
</evidence>
<feature type="transmembrane region" description="Helical" evidence="2">
    <location>
        <begin position="30"/>
        <end position="48"/>
    </location>
</feature>
<keyword evidence="2" id="KW-0472">Membrane</keyword>
<keyword evidence="4" id="KW-1185">Reference proteome</keyword>
<name>A0ABX8CU66_9NOCA</name>
<feature type="compositionally biased region" description="Pro residues" evidence="1">
    <location>
        <begin position="331"/>
        <end position="340"/>
    </location>
</feature>
<dbReference type="InterPro" id="IPR008910">
    <property type="entry name" value="MSC_TM_helix"/>
</dbReference>
<dbReference type="PANTHER" id="PTHR30221:SF1">
    <property type="entry name" value="SMALL-CONDUCTANCE MECHANOSENSITIVE CHANNEL"/>
    <property type="match status" value="1"/>
</dbReference>
<reference evidence="3 4" key="1">
    <citation type="submission" date="2021-04" db="EMBL/GenBank/DDBJ databases">
        <title>Nocardia tengchongensis.</title>
        <authorList>
            <person name="Zhuang k."/>
            <person name="Ran Y."/>
            <person name="Li W."/>
        </authorList>
    </citation>
    <scope>NUCLEOTIDE SEQUENCE [LARGE SCALE GENOMIC DNA]</scope>
    <source>
        <strain evidence="3 4">CFH S0057</strain>
    </source>
</reference>
<sequence>MHTSSSAIDIQIGQGLSDAWSSIATWVPKFVGFLVILLIGWLVAKLVAKLVTRVLHRVGFDRLVERGGIKDMLARGRYDATEVIAKLAYYAIMLITLQLGFGVFGPNPVSTMLNAVVAWLPRLAVGIIIVCVAGAIARVVQDMVSNMLSGLDYGRMLGRIAAVFIWGIGIIAALNQIGVGTSVTMPILITVLATIGGVIIVGVGGGLIRPMQRRWTGWLDTIESEMPEVKGHAQAYQRGREDAARQRQAQEAAMAAQRAAMAQQPTMAGHGMGQMPPGKWAEPESGAMGYGQQGYQQQGGYGQPGGRMPPQQRGEMPPQQPGQMPPQSGQMPPPQSPQMPPQQSGQIPQGGQPMPPAQRPTFPGGEPPRNGDQDRGGMN</sequence>
<accession>A0ABX8CU66</accession>
<protein>
    <recommendedName>
        <fullName evidence="5">Transporter (Transmembrane protein)</fullName>
    </recommendedName>
</protein>
<keyword evidence="2" id="KW-0812">Transmembrane</keyword>
<feature type="transmembrane region" description="Helical" evidence="2">
    <location>
        <begin position="160"/>
        <end position="179"/>
    </location>
</feature>
<feature type="region of interest" description="Disordered" evidence="1">
    <location>
        <begin position="231"/>
        <end position="379"/>
    </location>
</feature>
<evidence type="ECO:0000313" key="4">
    <source>
        <dbReference type="Proteomes" id="UP000683310"/>
    </source>
</evidence>